<evidence type="ECO:0000256" key="2">
    <source>
        <dbReference type="SAM" id="Coils"/>
    </source>
</evidence>
<evidence type="ECO:0000313" key="4">
    <source>
        <dbReference type="Proteomes" id="UP001500433"/>
    </source>
</evidence>
<gene>
    <name evidence="3" type="ORF">GCM10023311_15310</name>
</gene>
<reference evidence="4" key="1">
    <citation type="journal article" date="2019" name="Int. J. Syst. Evol. Microbiol.">
        <title>The Global Catalogue of Microorganisms (GCM) 10K type strain sequencing project: providing services to taxonomists for standard genome sequencing and annotation.</title>
        <authorList>
            <consortium name="The Broad Institute Genomics Platform"/>
            <consortium name="The Broad Institute Genome Sequencing Center for Infectious Disease"/>
            <person name="Wu L."/>
            <person name="Ma J."/>
        </authorList>
    </citation>
    <scope>NUCLEOTIDE SEQUENCE [LARGE SCALE GENOMIC DNA]</scope>
    <source>
        <strain evidence="4">JCM 18274</strain>
    </source>
</reference>
<name>A0ABP9F1M9_9FLAO</name>
<dbReference type="SUPFAM" id="SSF117782">
    <property type="entry name" value="YbjQ-like"/>
    <property type="match status" value="1"/>
</dbReference>
<keyword evidence="4" id="KW-1185">Reference proteome</keyword>
<protein>
    <submittedName>
        <fullName evidence="3">Heavy metal-binding domain-containing protein</fullName>
    </submittedName>
</protein>
<keyword evidence="2" id="KW-0175">Coiled coil</keyword>
<proteinExistence type="inferred from homology"/>
<dbReference type="PANTHER" id="PTHR34068">
    <property type="entry name" value="UPF0145 PROTEIN YBJQ"/>
    <property type="match status" value="1"/>
</dbReference>
<dbReference type="InterPro" id="IPR035439">
    <property type="entry name" value="UPF0145_dom_sf"/>
</dbReference>
<dbReference type="InterPro" id="IPR002765">
    <property type="entry name" value="UPF0145_YbjQ-like"/>
</dbReference>
<comment type="caution">
    <text evidence="3">The sequence shown here is derived from an EMBL/GenBank/DDBJ whole genome shotgun (WGS) entry which is preliminary data.</text>
</comment>
<comment type="similarity">
    <text evidence="1">Belongs to the UPF0145 family.</text>
</comment>
<dbReference type="EMBL" id="BAABJH010000001">
    <property type="protein sequence ID" value="GAA4891835.1"/>
    <property type="molecule type" value="Genomic_DNA"/>
</dbReference>
<feature type="coiled-coil region" evidence="2">
    <location>
        <begin position="41"/>
        <end position="69"/>
    </location>
</feature>
<evidence type="ECO:0000313" key="3">
    <source>
        <dbReference type="EMBL" id="GAA4891835.1"/>
    </source>
</evidence>
<evidence type="ECO:0000256" key="1">
    <source>
        <dbReference type="ARBA" id="ARBA00010751"/>
    </source>
</evidence>
<dbReference type="PANTHER" id="PTHR34068:SF1">
    <property type="entry name" value="UPF0145 PROTEIN YBJQ"/>
    <property type="match status" value="1"/>
</dbReference>
<dbReference type="Proteomes" id="UP001500433">
    <property type="component" value="Unassembled WGS sequence"/>
</dbReference>
<dbReference type="Gene3D" id="3.30.110.70">
    <property type="entry name" value="Hypothetical protein apc22750. Chain B"/>
    <property type="match status" value="1"/>
</dbReference>
<dbReference type="Pfam" id="PF01906">
    <property type="entry name" value="YbjQ_1"/>
    <property type="match status" value="1"/>
</dbReference>
<accession>A0ABP9F1M9</accession>
<dbReference type="RefSeq" id="WP_345273530.1">
    <property type="nucleotide sequence ID" value="NZ_BAABJH010000001.1"/>
</dbReference>
<organism evidence="3 4">
    <name type="scientific">Flaviramulus aquimarinus</name>
    <dbReference type="NCBI Taxonomy" id="1170456"/>
    <lineage>
        <taxon>Bacteria</taxon>
        <taxon>Pseudomonadati</taxon>
        <taxon>Bacteroidota</taxon>
        <taxon>Flavobacteriia</taxon>
        <taxon>Flavobacteriales</taxon>
        <taxon>Flavobacteriaceae</taxon>
        <taxon>Flaviramulus</taxon>
    </lineage>
</organism>
<sequence>MILTTTNTIEGYKIVDYLGIVSGVGANNRKASFSFKIEKFLESLENSINEVKEDAFQKLKQNALKLQANAVVGIDIDFETLPDTTYILVSVTGTAVKVSQ</sequence>